<evidence type="ECO:0000313" key="3">
    <source>
        <dbReference type="Proteomes" id="UP000015104"/>
    </source>
</evidence>
<feature type="region of interest" description="Disordered" evidence="1">
    <location>
        <begin position="1"/>
        <end position="33"/>
    </location>
</feature>
<proteinExistence type="predicted"/>
<protein>
    <submittedName>
        <fullName evidence="2">Uncharacterized protein</fullName>
    </submittedName>
</protein>
<dbReference type="HOGENOM" id="CLU_1216149_0_0_1"/>
<dbReference type="AlphaFoldDB" id="T1K4B0"/>
<name>T1K4B0_TETUR</name>
<accession>T1K4B0</accession>
<dbReference type="Proteomes" id="UP000015104">
    <property type="component" value="Unassembled WGS sequence"/>
</dbReference>
<organism evidence="2 3">
    <name type="scientific">Tetranychus urticae</name>
    <name type="common">Two-spotted spider mite</name>
    <dbReference type="NCBI Taxonomy" id="32264"/>
    <lineage>
        <taxon>Eukaryota</taxon>
        <taxon>Metazoa</taxon>
        <taxon>Ecdysozoa</taxon>
        <taxon>Arthropoda</taxon>
        <taxon>Chelicerata</taxon>
        <taxon>Arachnida</taxon>
        <taxon>Acari</taxon>
        <taxon>Acariformes</taxon>
        <taxon>Trombidiformes</taxon>
        <taxon>Prostigmata</taxon>
        <taxon>Eleutherengona</taxon>
        <taxon>Raphignathae</taxon>
        <taxon>Tetranychoidea</taxon>
        <taxon>Tetranychidae</taxon>
        <taxon>Tetranychus</taxon>
    </lineage>
</organism>
<sequence length="228" mass="26229">MNSENNGQQQQQENNSDNASVGGNGSDKNPNPIRQQQTSATLIEPVINEYVENLQKNCDTFAEFIEIWNMHKHSESFLPSIEAELSKISRPILLSYEEIEENKIHFTTAIRDDVHRNFYYSIMQANQRLTINELKKKLDEFIGKNGPNRYCKGTPACLIDGKKECKASGPSDYVLSHVQNAMEIPNVCYYCRKKNFRIAQFKDHFIKVHWALGFGERKITEAYSSDID</sequence>
<reference evidence="2" key="2">
    <citation type="submission" date="2015-06" db="UniProtKB">
        <authorList>
            <consortium name="EnsemblMetazoa"/>
        </authorList>
    </citation>
    <scope>IDENTIFICATION</scope>
</reference>
<reference evidence="3" key="1">
    <citation type="submission" date="2011-08" db="EMBL/GenBank/DDBJ databases">
        <authorList>
            <person name="Rombauts S."/>
        </authorList>
    </citation>
    <scope>NUCLEOTIDE SEQUENCE</scope>
    <source>
        <strain evidence="3">London</strain>
    </source>
</reference>
<evidence type="ECO:0000256" key="1">
    <source>
        <dbReference type="SAM" id="MobiDB-lite"/>
    </source>
</evidence>
<feature type="compositionally biased region" description="Low complexity" evidence="1">
    <location>
        <begin position="1"/>
        <end position="16"/>
    </location>
</feature>
<evidence type="ECO:0000313" key="2">
    <source>
        <dbReference type="EnsemblMetazoa" id="tetur05g01960.1"/>
    </source>
</evidence>
<dbReference type="EnsemblMetazoa" id="tetur05g01960.1">
    <property type="protein sequence ID" value="tetur05g01960.1"/>
    <property type="gene ID" value="tetur05g01960"/>
</dbReference>
<dbReference type="EMBL" id="CAEY01001565">
    <property type="status" value="NOT_ANNOTATED_CDS"/>
    <property type="molecule type" value="Genomic_DNA"/>
</dbReference>
<keyword evidence="3" id="KW-1185">Reference proteome</keyword>
<feature type="compositionally biased region" description="Polar residues" evidence="1">
    <location>
        <begin position="17"/>
        <end position="33"/>
    </location>
</feature>